<name>A0A918QXD3_9ACTN</name>
<evidence type="ECO:0000313" key="3">
    <source>
        <dbReference type="Proteomes" id="UP000623010"/>
    </source>
</evidence>
<keyword evidence="2" id="KW-0269">Exonuclease</keyword>
<dbReference type="SUPFAM" id="SSF53098">
    <property type="entry name" value="Ribonuclease H-like"/>
    <property type="match status" value="1"/>
</dbReference>
<comment type="caution">
    <text evidence="2">The sequence shown here is derived from an EMBL/GenBank/DDBJ whole genome shotgun (WGS) entry which is preliminary data.</text>
</comment>
<dbReference type="SMART" id="SM00479">
    <property type="entry name" value="EXOIII"/>
    <property type="match status" value="1"/>
</dbReference>
<dbReference type="RefSeq" id="WP_190055848.1">
    <property type="nucleotide sequence ID" value="NZ_BMWH01000002.1"/>
</dbReference>
<keyword evidence="2" id="KW-0540">Nuclease</keyword>
<evidence type="ECO:0000313" key="2">
    <source>
        <dbReference type="EMBL" id="GGZ72845.1"/>
    </source>
</evidence>
<dbReference type="AlphaFoldDB" id="A0A918QXD3"/>
<dbReference type="InterPro" id="IPR013520">
    <property type="entry name" value="Ribonucl_H"/>
</dbReference>
<evidence type="ECO:0000259" key="1">
    <source>
        <dbReference type="SMART" id="SM00479"/>
    </source>
</evidence>
<protein>
    <submittedName>
        <fullName evidence="2">3'-5' exonuclease</fullName>
    </submittedName>
</protein>
<dbReference type="CDD" id="cd06127">
    <property type="entry name" value="DEDDh"/>
    <property type="match status" value="1"/>
</dbReference>
<dbReference type="Proteomes" id="UP000623010">
    <property type="component" value="Unassembled WGS sequence"/>
</dbReference>
<dbReference type="Gene3D" id="3.30.420.10">
    <property type="entry name" value="Ribonuclease H-like superfamily/Ribonuclease H"/>
    <property type="match status" value="1"/>
</dbReference>
<dbReference type="NCBIfam" id="NF005927">
    <property type="entry name" value="PRK07942.1"/>
    <property type="match status" value="1"/>
</dbReference>
<dbReference type="EMBL" id="BMWH01000002">
    <property type="protein sequence ID" value="GGZ72845.1"/>
    <property type="molecule type" value="Genomic_DNA"/>
</dbReference>
<sequence length="244" mass="27192">MVLTWHRRPLLGVDLETTGTDVETARIVSAAVVRYGGGRETGTRTWVSDVDGEEIPAEATAVHGWTTEAARAAGRPAAEVVGEILDVLADGVRSGWPLVVMNAPFDLTVLDREARRAGLPALHERVELCVLDPRVLDRRVDRYRSGRRTLGDLCRHWVVKLDGAHTPERDAKAACAVVWKIADRHRWLTRRPLADLHAEQVRWALAQQEDLRGHFARTPGKEHLSRGVRIGWPFIPALQQAAEQ</sequence>
<reference evidence="2" key="1">
    <citation type="journal article" date="2014" name="Int. J. Syst. Evol. Microbiol.">
        <title>Complete genome sequence of Corynebacterium casei LMG S-19264T (=DSM 44701T), isolated from a smear-ripened cheese.</title>
        <authorList>
            <consortium name="US DOE Joint Genome Institute (JGI-PGF)"/>
            <person name="Walter F."/>
            <person name="Albersmeier A."/>
            <person name="Kalinowski J."/>
            <person name="Ruckert C."/>
        </authorList>
    </citation>
    <scope>NUCLEOTIDE SEQUENCE</scope>
    <source>
        <strain evidence="2">JCM 5016</strain>
    </source>
</reference>
<dbReference type="GO" id="GO:0004527">
    <property type="term" value="F:exonuclease activity"/>
    <property type="evidence" value="ECO:0007669"/>
    <property type="project" value="UniProtKB-KW"/>
</dbReference>
<dbReference type="Pfam" id="PF00929">
    <property type="entry name" value="RNase_T"/>
    <property type="match status" value="1"/>
</dbReference>
<keyword evidence="3" id="KW-1185">Reference proteome</keyword>
<gene>
    <name evidence="2" type="ORF">GCM10010389_07770</name>
</gene>
<organism evidence="2 3">
    <name type="scientific">Streptomyces echinoruber</name>
    <dbReference type="NCBI Taxonomy" id="68898"/>
    <lineage>
        <taxon>Bacteria</taxon>
        <taxon>Bacillati</taxon>
        <taxon>Actinomycetota</taxon>
        <taxon>Actinomycetes</taxon>
        <taxon>Kitasatosporales</taxon>
        <taxon>Streptomycetaceae</taxon>
        <taxon>Streptomyces</taxon>
    </lineage>
</organism>
<keyword evidence="2" id="KW-0378">Hydrolase</keyword>
<dbReference type="InterPro" id="IPR012337">
    <property type="entry name" value="RNaseH-like_sf"/>
</dbReference>
<dbReference type="InterPro" id="IPR036397">
    <property type="entry name" value="RNaseH_sf"/>
</dbReference>
<reference evidence="2" key="2">
    <citation type="submission" date="2020-09" db="EMBL/GenBank/DDBJ databases">
        <authorList>
            <person name="Sun Q."/>
            <person name="Ohkuma M."/>
        </authorList>
    </citation>
    <scope>NUCLEOTIDE SEQUENCE</scope>
    <source>
        <strain evidence="2">JCM 5016</strain>
    </source>
</reference>
<proteinExistence type="predicted"/>
<accession>A0A918QXD3</accession>
<feature type="domain" description="Exonuclease" evidence="1">
    <location>
        <begin position="9"/>
        <end position="187"/>
    </location>
</feature>
<dbReference type="GO" id="GO:0003676">
    <property type="term" value="F:nucleic acid binding"/>
    <property type="evidence" value="ECO:0007669"/>
    <property type="project" value="InterPro"/>
</dbReference>